<dbReference type="VEuPathDB" id="CryptoDB:Cvel_26442"/>
<sequence length="117" mass="12514">MLLTQDESDATHRLIRRSEWSEFFPGQPAPPAPRESQQAEDTQGGNPPPAAAAAAGAPHSAQSRGAGRRSTRQQDDQMEGRASAEPASSASWKESDEDGVVLINSRGFLVVKTSHAY</sequence>
<evidence type="ECO:0000313" key="2">
    <source>
        <dbReference type="EMBL" id="CEM42007.1"/>
    </source>
</evidence>
<feature type="compositionally biased region" description="Basic and acidic residues" evidence="1">
    <location>
        <begin position="9"/>
        <end position="20"/>
    </location>
</feature>
<proteinExistence type="predicted"/>
<dbReference type="AlphaFoldDB" id="A0A0G4HDP2"/>
<gene>
    <name evidence="2" type="ORF">Cvel_26442</name>
</gene>
<dbReference type="EMBL" id="CDMZ01002357">
    <property type="protein sequence ID" value="CEM42007.1"/>
    <property type="molecule type" value="Genomic_DNA"/>
</dbReference>
<accession>A0A0G4HDP2</accession>
<feature type="region of interest" description="Disordered" evidence="1">
    <location>
        <begin position="1"/>
        <end position="98"/>
    </location>
</feature>
<reference evidence="2" key="1">
    <citation type="submission" date="2014-11" db="EMBL/GenBank/DDBJ databases">
        <authorList>
            <person name="Otto D Thomas"/>
            <person name="Naeem Raeece"/>
        </authorList>
    </citation>
    <scope>NUCLEOTIDE SEQUENCE</scope>
</reference>
<name>A0A0G4HDP2_9ALVE</name>
<protein>
    <submittedName>
        <fullName evidence="2">Uncharacterized protein</fullName>
    </submittedName>
</protein>
<evidence type="ECO:0000256" key="1">
    <source>
        <dbReference type="SAM" id="MobiDB-lite"/>
    </source>
</evidence>
<organism evidence="2">
    <name type="scientific">Chromera velia CCMP2878</name>
    <dbReference type="NCBI Taxonomy" id="1169474"/>
    <lineage>
        <taxon>Eukaryota</taxon>
        <taxon>Sar</taxon>
        <taxon>Alveolata</taxon>
        <taxon>Colpodellida</taxon>
        <taxon>Chromeraceae</taxon>
        <taxon>Chromera</taxon>
    </lineage>
</organism>